<comment type="similarity">
    <text evidence="1 7">Belongs to the AP endonuclease 2 family.</text>
</comment>
<evidence type="ECO:0000256" key="7">
    <source>
        <dbReference type="HAMAP-Rule" id="MF_00152"/>
    </source>
</evidence>
<keyword evidence="3 7" id="KW-0227">DNA damage</keyword>
<dbReference type="InterPro" id="IPR001719">
    <property type="entry name" value="AP_endonuc_2"/>
</dbReference>
<dbReference type="PANTHER" id="PTHR21445:SF0">
    <property type="entry name" value="APURINIC-APYRIMIDINIC ENDONUCLEASE"/>
    <property type="match status" value="1"/>
</dbReference>
<keyword evidence="7" id="KW-0540">Nuclease</keyword>
<evidence type="ECO:0000256" key="6">
    <source>
        <dbReference type="ARBA" id="ARBA00023204"/>
    </source>
</evidence>
<comment type="cofactor">
    <cofactor evidence="7">
        <name>Zn(2+)</name>
        <dbReference type="ChEBI" id="CHEBI:29105"/>
    </cofactor>
    <text evidence="7">Binds 3 Zn(2+) ions.</text>
</comment>
<evidence type="ECO:0000256" key="2">
    <source>
        <dbReference type="ARBA" id="ARBA00022723"/>
    </source>
</evidence>
<evidence type="ECO:0000259" key="8">
    <source>
        <dbReference type="Pfam" id="PF01261"/>
    </source>
</evidence>
<feature type="binding site" evidence="7">
    <location>
        <position position="176"/>
    </location>
    <ligand>
        <name>Zn(2+)</name>
        <dbReference type="ChEBI" id="CHEBI:29105"/>
        <label>2</label>
    </ligand>
</feature>
<dbReference type="Gene3D" id="3.20.20.150">
    <property type="entry name" value="Divalent-metal-dependent TIM barrel enzymes"/>
    <property type="match status" value="1"/>
</dbReference>
<feature type="binding site" evidence="7">
    <location>
        <position position="255"/>
    </location>
    <ligand>
        <name>Zn(2+)</name>
        <dbReference type="ChEBI" id="CHEBI:29105"/>
        <label>2</label>
    </ligand>
</feature>
<dbReference type="GO" id="GO:0008833">
    <property type="term" value="F:deoxyribonuclease IV (phage-T4-induced) activity"/>
    <property type="evidence" value="ECO:0007669"/>
    <property type="project" value="UniProtKB-UniRule"/>
</dbReference>
<dbReference type="FunFam" id="3.20.20.150:FF:000001">
    <property type="entry name" value="Probable endonuclease 4"/>
    <property type="match status" value="1"/>
</dbReference>
<feature type="binding site" evidence="7">
    <location>
        <position position="223"/>
    </location>
    <ligand>
        <name>Zn(2+)</name>
        <dbReference type="ChEBI" id="CHEBI:29105"/>
        <label>3</label>
    </ligand>
</feature>
<dbReference type="GO" id="GO:0003906">
    <property type="term" value="F:DNA-(apurinic or apyrimidinic site) endonuclease activity"/>
    <property type="evidence" value="ECO:0007669"/>
    <property type="project" value="TreeGrafter"/>
</dbReference>
<dbReference type="GO" id="GO:0008270">
    <property type="term" value="F:zinc ion binding"/>
    <property type="evidence" value="ECO:0007669"/>
    <property type="project" value="UniProtKB-UniRule"/>
</dbReference>
<evidence type="ECO:0000256" key="4">
    <source>
        <dbReference type="ARBA" id="ARBA00022801"/>
    </source>
</evidence>
<name>A0A7G6E635_THEFR</name>
<keyword evidence="4 7" id="KW-0378">Hydrolase</keyword>
<dbReference type="CDD" id="cd00019">
    <property type="entry name" value="AP2Ec"/>
    <property type="match status" value="1"/>
</dbReference>
<comment type="catalytic activity">
    <reaction evidence="7">
        <text>Endonucleolytic cleavage to 5'-phosphooligonucleotide end-products.</text>
        <dbReference type="EC" id="3.1.21.2"/>
    </reaction>
</comment>
<dbReference type="PROSITE" id="PS00730">
    <property type="entry name" value="AP_NUCLEASE_F2_2"/>
    <property type="match status" value="1"/>
</dbReference>
<keyword evidence="2 7" id="KW-0479">Metal-binding</keyword>
<reference evidence="9 10" key="1">
    <citation type="journal article" date="2019" name="Front. Microbiol.">
        <title>Thermoanaerosceptrum fracticalcis gen. nov. sp. nov., a Novel Fumarate-Fermenting Microorganism From a Deep Fractured Carbonate Aquifer of the US Great Basin.</title>
        <authorList>
            <person name="Hamilton-Brehm S.D."/>
            <person name="Stewart L.E."/>
            <person name="Zavarin M."/>
            <person name="Caldwell M."/>
            <person name="Lawson P.A."/>
            <person name="Onstott T.C."/>
            <person name="Grzymski J."/>
            <person name="Neveux I."/>
            <person name="Lollar B.S."/>
            <person name="Russell C.E."/>
            <person name="Moser D.P."/>
        </authorList>
    </citation>
    <scope>NUCLEOTIDE SEQUENCE [LARGE SCALE GENOMIC DNA]</scope>
    <source>
        <strain evidence="9 10">DRI-13</strain>
    </source>
</reference>
<dbReference type="PROSITE" id="PS51432">
    <property type="entry name" value="AP_NUCLEASE_F2_4"/>
    <property type="match status" value="1"/>
</dbReference>
<feature type="binding site" evidence="7">
    <location>
        <position position="210"/>
    </location>
    <ligand>
        <name>Zn(2+)</name>
        <dbReference type="ChEBI" id="CHEBI:29105"/>
        <label>2</label>
    </ligand>
</feature>
<dbReference type="OrthoDB" id="9805666at2"/>
<feature type="binding site" evidence="7">
    <location>
        <position position="106"/>
    </location>
    <ligand>
        <name>Zn(2+)</name>
        <dbReference type="ChEBI" id="CHEBI:29105"/>
        <label>1</label>
    </ligand>
</feature>
<accession>A0A7G6E635</accession>
<dbReference type="Pfam" id="PF01261">
    <property type="entry name" value="AP_endonuc_2"/>
    <property type="match status" value="1"/>
</dbReference>
<dbReference type="EC" id="3.1.21.2" evidence="7"/>
<evidence type="ECO:0000256" key="5">
    <source>
        <dbReference type="ARBA" id="ARBA00022833"/>
    </source>
</evidence>
<protein>
    <recommendedName>
        <fullName evidence="7">Probable endonuclease 4</fullName>
        <ecNumber evidence="7">3.1.21.2</ecNumber>
    </recommendedName>
    <alternativeName>
        <fullName evidence="7">Endodeoxyribonuclease IV</fullName>
    </alternativeName>
    <alternativeName>
        <fullName evidence="7">Endonuclease IV</fullName>
    </alternativeName>
</protein>
<dbReference type="InterPro" id="IPR018246">
    <property type="entry name" value="AP_endonuc_F2_Zn_BS"/>
</dbReference>
<dbReference type="HAMAP" id="MF_00152">
    <property type="entry name" value="Nfo"/>
    <property type="match status" value="1"/>
</dbReference>
<feature type="binding site" evidence="7">
    <location>
        <position position="142"/>
    </location>
    <ligand>
        <name>Zn(2+)</name>
        <dbReference type="ChEBI" id="CHEBI:29105"/>
        <label>1</label>
    </ligand>
</feature>
<dbReference type="GO" id="GO:0008081">
    <property type="term" value="F:phosphoric diester hydrolase activity"/>
    <property type="evidence" value="ECO:0007669"/>
    <property type="project" value="TreeGrafter"/>
</dbReference>
<evidence type="ECO:0000313" key="9">
    <source>
        <dbReference type="EMBL" id="QNB47539.1"/>
    </source>
</evidence>
<feature type="binding site" evidence="7">
    <location>
        <position position="66"/>
    </location>
    <ligand>
        <name>Zn(2+)</name>
        <dbReference type="ChEBI" id="CHEBI:29105"/>
        <label>1</label>
    </ligand>
</feature>
<dbReference type="GO" id="GO:0003677">
    <property type="term" value="F:DNA binding"/>
    <property type="evidence" value="ECO:0007669"/>
    <property type="project" value="InterPro"/>
</dbReference>
<dbReference type="KEGG" id="tfr:BR63_15370"/>
<dbReference type="NCBIfam" id="TIGR00587">
    <property type="entry name" value="nfo"/>
    <property type="match status" value="1"/>
</dbReference>
<dbReference type="PANTHER" id="PTHR21445">
    <property type="entry name" value="ENDONUCLEASE IV ENDODEOXYRIBONUCLEASE IV"/>
    <property type="match status" value="1"/>
</dbReference>
<feature type="binding site" evidence="7">
    <location>
        <position position="225"/>
    </location>
    <ligand>
        <name>Zn(2+)</name>
        <dbReference type="ChEBI" id="CHEBI:29105"/>
        <label>3</label>
    </ligand>
</feature>
<keyword evidence="6 7" id="KW-0234">DNA repair</keyword>
<keyword evidence="10" id="KW-1185">Reference proteome</keyword>
<sequence length="277" mass="30392">MFIGAHVSISKGLAAAVKTAIEMEANTLQFFTRNPRGGKAKELDPRDISRAHTLLEEHNFGPLVAHTPYTINVASAKPEVREFSIRTLKEDLNRIKQMGVPYLVFHVGTHGGQGEEIGINLVCEGLGEILASIPEDTFLLLEGMAGEGTELGYSLRQLGDIIARCDGHPQLGICLDTCHLTGAGYDLTKLEEVKKEIDEEIGLDRVKVLHLNDSMFPVGSRRDRHAKLGEGYVGLNVIKELACDKDFTRIPLILETPNDHEGYAKEIRLVKALCAGN</sequence>
<gene>
    <name evidence="7" type="primary">nfo</name>
    <name evidence="9" type="ORF">BR63_15370</name>
</gene>
<evidence type="ECO:0000256" key="3">
    <source>
        <dbReference type="ARBA" id="ARBA00022763"/>
    </source>
</evidence>
<dbReference type="SUPFAM" id="SSF51658">
    <property type="entry name" value="Xylose isomerase-like"/>
    <property type="match status" value="1"/>
</dbReference>
<dbReference type="AlphaFoldDB" id="A0A7G6E635"/>
<feature type="domain" description="Xylose isomerase-like TIM barrel" evidence="8">
    <location>
        <begin position="20"/>
        <end position="272"/>
    </location>
</feature>
<organism evidence="9 10">
    <name type="scientific">Thermanaerosceptrum fracticalcis</name>
    <dbReference type="NCBI Taxonomy" id="1712410"/>
    <lineage>
        <taxon>Bacteria</taxon>
        <taxon>Bacillati</taxon>
        <taxon>Bacillota</taxon>
        <taxon>Clostridia</taxon>
        <taxon>Eubacteriales</taxon>
        <taxon>Peptococcaceae</taxon>
        <taxon>Thermanaerosceptrum</taxon>
    </lineage>
</organism>
<dbReference type="PROSITE" id="PS00731">
    <property type="entry name" value="AP_NUCLEASE_F2_3"/>
    <property type="match status" value="1"/>
</dbReference>
<evidence type="ECO:0000256" key="1">
    <source>
        <dbReference type="ARBA" id="ARBA00005340"/>
    </source>
</evidence>
<dbReference type="InterPro" id="IPR036237">
    <property type="entry name" value="Xyl_isomerase-like_sf"/>
</dbReference>
<feature type="binding site" evidence="7">
    <location>
        <position position="179"/>
    </location>
    <ligand>
        <name>Zn(2+)</name>
        <dbReference type="ChEBI" id="CHEBI:29105"/>
        <label>3</label>
    </ligand>
</feature>
<keyword evidence="7" id="KW-0255">Endonuclease</keyword>
<keyword evidence="5 7" id="KW-0862">Zinc</keyword>
<proteinExistence type="inferred from homology"/>
<comment type="function">
    <text evidence="7">Endonuclease IV plays a role in DNA repair. It cleaves phosphodiester bonds at apurinic or apyrimidinic (AP) sites, generating a 3'-hydroxyl group and a 5'-terminal sugar phosphate.</text>
</comment>
<dbReference type="RefSeq" id="WP_051965994.1">
    <property type="nucleotide sequence ID" value="NZ_CP045798.1"/>
</dbReference>
<dbReference type="SMART" id="SM00518">
    <property type="entry name" value="AP2Ec"/>
    <property type="match status" value="1"/>
</dbReference>
<dbReference type="GO" id="GO:0006284">
    <property type="term" value="P:base-excision repair"/>
    <property type="evidence" value="ECO:0007669"/>
    <property type="project" value="TreeGrafter"/>
</dbReference>
<feature type="binding site" evidence="7">
    <location>
        <position position="142"/>
    </location>
    <ligand>
        <name>Zn(2+)</name>
        <dbReference type="ChEBI" id="CHEBI:29105"/>
        <label>2</label>
    </ligand>
</feature>
<dbReference type="InterPro" id="IPR013022">
    <property type="entry name" value="Xyl_isomerase-like_TIM-brl"/>
</dbReference>
<dbReference type="EMBL" id="CP045798">
    <property type="protein sequence ID" value="QNB47539.1"/>
    <property type="molecule type" value="Genomic_DNA"/>
</dbReference>
<dbReference type="Proteomes" id="UP000515847">
    <property type="component" value="Chromosome"/>
</dbReference>
<evidence type="ECO:0000313" key="10">
    <source>
        <dbReference type="Proteomes" id="UP000515847"/>
    </source>
</evidence>